<dbReference type="InterPro" id="IPR015915">
    <property type="entry name" value="Kelch-typ_b-propeller"/>
</dbReference>
<dbReference type="EMBL" id="WIGM01000428">
    <property type="protein sequence ID" value="KAF6825487.1"/>
    <property type="molecule type" value="Genomic_DNA"/>
</dbReference>
<keyword evidence="4" id="KW-1185">Reference proteome</keyword>
<dbReference type="PANTHER" id="PTHR23244">
    <property type="entry name" value="KELCH REPEAT DOMAIN"/>
    <property type="match status" value="1"/>
</dbReference>
<protein>
    <submittedName>
        <fullName evidence="3">Kelch repeat protein</fullName>
    </submittedName>
</protein>
<evidence type="ECO:0000256" key="1">
    <source>
        <dbReference type="SAM" id="MobiDB-lite"/>
    </source>
</evidence>
<dbReference type="Proteomes" id="UP000639643">
    <property type="component" value="Unassembled WGS sequence"/>
</dbReference>
<dbReference type="OrthoDB" id="540004at2759"/>
<accession>A0A8H6K646</accession>
<keyword evidence="2" id="KW-0472">Membrane</keyword>
<organism evidence="3 4">
    <name type="scientific">Colletotrichum musicola</name>
    <dbReference type="NCBI Taxonomy" id="2175873"/>
    <lineage>
        <taxon>Eukaryota</taxon>
        <taxon>Fungi</taxon>
        <taxon>Dikarya</taxon>
        <taxon>Ascomycota</taxon>
        <taxon>Pezizomycotina</taxon>
        <taxon>Sordariomycetes</taxon>
        <taxon>Hypocreomycetidae</taxon>
        <taxon>Glomerellales</taxon>
        <taxon>Glomerellaceae</taxon>
        <taxon>Colletotrichum</taxon>
        <taxon>Colletotrichum orchidearum species complex</taxon>
    </lineage>
</organism>
<feature type="transmembrane region" description="Helical" evidence="2">
    <location>
        <begin position="360"/>
        <end position="386"/>
    </location>
</feature>
<keyword evidence="2" id="KW-0812">Transmembrane</keyword>
<evidence type="ECO:0000256" key="2">
    <source>
        <dbReference type="SAM" id="Phobius"/>
    </source>
</evidence>
<feature type="compositionally biased region" description="Polar residues" evidence="1">
    <location>
        <begin position="413"/>
        <end position="433"/>
    </location>
</feature>
<dbReference type="PANTHER" id="PTHR23244:SF490">
    <property type="entry name" value="KELCH REPEAT PROTEIN"/>
    <property type="match status" value="1"/>
</dbReference>
<dbReference type="Gene3D" id="2.120.10.80">
    <property type="entry name" value="Kelch-type beta propeller"/>
    <property type="match status" value="1"/>
</dbReference>
<dbReference type="InterPro" id="IPR011043">
    <property type="entry name" value="Gal_Oxase/kelch_b-propeller"/>
</dbReference>
<name>A0A8H6K646_9PEZI</name>
<reference evidence="3" key="1">
    <citation type="journal article" date="2020" name="Phytopathology">
        <title>Genome Sequence Resources of Colletotrichum truncatum, C. plurivorum, C. musicola, and C. sojae: Four Species Pathogenic to Soybean (Glycine max).</title>
        <authorList>
            <person name="Rogerio F."/>
            <person name="Boufleur T.R."/>
            <person name="Ciampi-Guillardi M."/>
            <person name="Sukno S.A."/>
            <person name="Thon M.R."/>
            <person name="Massola Junior N.S."/>
            <person name="Baroncelli R."/>
        </authorList>
    </citation>
    <scope>NUCLEOTIDE SEQUENCE</scope>
    <source>
        <strain evidence="3">LFN0074</strain>
    </source>
</reference>
<evidence type="ECO:0000313" key="3">
    <source>
        <dbReference type="EMBL" id="KAF6825487.1"/>
    </source>
</evidence>
<feature type="compositionally biased region" description="Basic and acidic residues" evidence="1">
    <location>
        <begin position="453"/>
        <end position="464"/>
    </location>
</feature>
<proteinExistence type="predicted"/>
<sequence length="464" mass="50768">MSNLSHNTDTYSIDLSKSWRPANVTLRKIPKEAAPNTWRQAYFLDSSSSRFAADGDGGGLWSTETALGYDGLADIQRSHGGAVANTPDGGFYFGGLREDTDKAGPNRFISGYMQFNFKAENKSWVTYNDSRYSPSRTLYAASAHYVPNFASKGLILILGGSEYDSASGDRVQPLSMETIWFLDPVTHEWHSQKTSGDPPPRRRWPCTVGAPGANHTYEIFLYGGNNLNTEPSFSEVYILSLPGFVWKRADSPPRNGTARTFATCARAGKRQMITVGGIDILEGDSLSADVFPKGLGIFDLTELRWKDEYDAGAAEYDSPQVIKSWNLAKVRYDAGVEALFSQNQPPSKPSSTSEPKEKPLLAGVIAGVVVGSVSLVALAIAAAFFLRRQRKLRTQDASPAPNERDEVPKPSPTELSTTSYVSELPVKQQNTELSGHDARYDTVELDASTTLQDSRKHSIAGREA</sequence>
<evidence type="ECO:0000313" key="4">
    <source>
        <dbReference type="Proteomes" id="UP000639643"/>
    </source>
</evidence>
<comment type="caution">
    <text evidence="3">The sequence shown here is derived from an EMBL/GenBank/DDBJ whole genome shotgun (WGS) entry which is preliminary data.</text>
</comment>
<feature type="region of interest" description="Disordered" evidence="1">
    <location>
        <begin position="393"/>
        <end position="464"/>
    </location>
</feature>
<dbReference type="SUPFAM" id="SSF50965">
    <property type="entry name" value="Galactose oxidase, central domain"/>
    <property type="match status" value="1"/>
</dbReference>
<gene>
    <name evidence="3" type="ORF">CMUS01_09794</name>
</gene>
<keyword evidence="2" id="KW-1133">Transmembrane helix</keyword>
<dbReference type="AlphaFoldDB" id="A0A8H6K646"/>